<reference evidence="3 4" key="1">
    <citation type="submission" date="2018-06" db="EMBL/GenBank/DDBJ databases">
        <title>Genomic Encyclopedia of Type Strains, Phase IV (KMG-IV): sequencing the most valuable type-strain genomes for metagenomic binning, comparative biology and taxonomic classification.</title>
        <authorList>
            <person name="Goeker M."/>
        </authorList>
    </citation>
    <scope>NUCLEOTIDE SEQUENCE [LARGE SCALE GENOMIC DNA]</scope>
    <source>
        <strain evidence="3 4">DSM 24032</strain>
    </source>
</reference>
<dbReference type="SUPFAM" id="SSF51735">
    <property type="entry name" value="NAD(P)-binding Rossmann-fold domains"/>
    <property type="match status" value="1"/>
</dbReference>
<protein>
    <submittedName>
        <fullName evidence="3">Nucleoside-diphosphate-sugar epimerase</fullName>
    </submittedName>
</protein>
<dbReference type="PANTHER" id="PTHR43574">
    <property type="entry name" value="EPIMERASE-RELATED"/>
    <property type="match status" value="1"/>
</dbReference>
<name>A0A395JP87_9GAMM</name>
<dbReference type="Proteomes" id="UP000253083">
    <property type="component" value="Unassembled WGS sequence"/>
</dbReference>
<keyword evidence="4" id="KW-1185">Reference proteome</keyword>
<dbReference type="Gene3D" id="3.40.50.720">
    <property type="entry name" value="NAD(P)-binding Rossmann-like Domain"/>
    <property type="match status" value="1"/>
</dbReference>
<evidence type="ECO:0000256" key="1">
    <source>
        <dbReference type="ARBA" id="ARBA00023027"/>
    </source>
</evidence>
<evidence type="ECO:0000313" key="4">
    <source>
        <dbReference type="Proteomes" id="UP000253083"/>
    </source>
</evidence>
<dbReference type="AlphaFoldDB" id="A0A395JP87"/>
<dbReference type="InParanoid" id="A0A395JP87"/>
<feature type="domain" description="NAD-dependent epimerase/dehydratase" evidence="2">
    <location>
        <begin position="85"/>
        <end position="214"/>
    </location>
</feature>
<dbReference type="CDD" id="cd05266">
    <property type="entry name" value="SDR_a4"/>
    <property type="match status" value="1"/>
</dbReference>
<dbReference type="InterPro" id="IPR001509">
    <property type="entry name" value="Epimerase_deHydtase"/>
</dbReference>
<proteinExistence type="predicted"/>
<dbReference type="Pfam" id="PF01370">
    <property type="entry name" value="Epimerase"/>
    <property type="match status" value="1"/>
</dbReference>
<keyword evidence="1" id="KW-0520">NAD</keyword>
<dbReference type="InterPro" id="IPR036291">
    <property type="entry name" value="NAD(P)-bd_dom_sf"/>
</dbReference>
<sequence length="288" mass="31602">MASIIFGCGDVGRRIAKKLIECGIDRSSIIGYVRTAETAEVCSRLGVLGLRVDLDSLKRDLSLCQNGELFYTVAPPKVGIVDSRTENLLRHFVDAGVKPAKVVLISTTGVYGDCAGEWVTEQAPTQPSTDRGKRRLDSERRWLAWGKQVRVPVVILRVPGIYAYSRLPRERLKARTPVVHAHECGFTNRVHADDLASICVAAMHRGASGEVYNASDGTPGTISEFLQAAAHVLGMDPLPEISMQEAQQLLSDGMLSYLSESRKISNAKLLNDLSVELNYPDFMQGIKY</sequence>
<comment type="caution">
    <text evidence="3">The sequence shown here is derived from an EMBL/GenBank/DDBJ whole genome shotgun (WGS) entry which is preliminary data.</text>
</comment>
<dbReference type="OrthoDB" id="9808276at2"/>
<evidence type="ECO:0000313" key="3">
    <source>
        <dbReference type="EMBL" id="RBP53460.1"/>
    </source>
</evidence>
<gene>
    <name evidence="3" type="ORF">DFR28_101846</name>
</gene>
<accession>A0A395JP87</accession>
<evidence type="ECO:0000259" key="2">
    <source>
        <dbReference type="Pfam" id="PF01370"/>
    </source>
</evidence>
<dbReference type="RefSeq" id="WP_113953024.1">
    <property type="nucleotide sequence ID" value="NZ_QNRT01000001.1"/>
</dbReference>
<dbReference type="EMBL" id="QNRT01000001">
    <property type="protein sequence ID" value="RBP53460.1"/>
    <property type="molecule type" value="Genomic_DNA"/>
</dbReference>
<organism evidence="3 4">
    <name type="scientific">Arenicella xantha</name>
    <dbReference type="NCBI Taxonomy" id="644221"/>
    <lineage>
        <taxon>Bacteria</taxon>
        <taxon>Pseudomonadati</taxon>
        <taxon>Pseudomonadota</taxon>
        <taxon>Gammaproteobacteria</taxon>
        <taxon>Arenicellales</taxon>
        <taxon>Arenicellaceae</taxon>
        <taxon>Arenicella</taxon>
    </lineage>
</organism>